<proteinExistence type="predicted"/>
<keyword evidence="2" id="KW-1185">Reference proteome</keyword>
<comment type="caution">
    <text evidence="1">The sequence shown here is derived from an EMBL/GenBank/DDBJ whole genome shotgun (WGS) entry which is preliminary data.</text>
</comment>
<gene>
    <name evidence="1" type="ORF">GCM10023191_074970</name>
</gene>
<evidence type="ECO:0000313" key="1">
    <source>
        <dbReference type="EMBL" id="GAA4511204.1"/>
    </source>
</evidence>
<protein>
    <submittedName>
        <fullName evidence="1">Uncharacterized protein</fullName>
    </submittedName>
</protein>
<reference evidence="2" key="1">
    <citation type="journal article" date="2019" name="Int. J. Syst. Evol. Microbiol.">
        <title>The Global Catalogue of Microorganisms (GCM) 10K type strain sequencing project: providing services to taxonomists for standard genome sequencing and annotation.</title>
        <authorList>
            <consortium name="The Broad Institute Genomics Platform"/>
            <consortium name="The Broad Institute Genome Sequencing Center for Infectious Disease"/>
            <person name="Wu L."/>
            <person name="Ma J."/>
        </authorList>
    </citation>
    <scope>NUCLEOTIDE SEQUENCE [LARGE SCALE GENOMIC DNA]</scope>
    <source>
        <strain evidence="2">JCM 17933</strain>
    </source>
</reference>
<dbReference type="EMBL" id="BAABHF010000046">
    <property type="protein sequence ID" value="GAA4511204.1"/>
    <property type="molecule type" value="Genomic_DNA"/>
</dbReference>
<accession>A0ABP8QVJ6</accession>
<evidence type="ECO:0000313" key="2">
    <source>
        <dbReference type="Proteomes" id="UP001500503"/>
    </source>
</evidence>
<name>A0ABP8QVJ6_9ACTN</name>
<dbReference type="Proteomes" id="UP001500503">
    <property type="component" value="Unassembled WGS sequence"/>
</dbReference>
<sequence>MAVRDGTERRAHHAGAQWAACHRTLFRVFVEHGARGADVFTGLDNPLTMTQVSWSSPPSEPSEGADLDTRLVRDVIIRGPKNHEFYGPEWHTSLKS</sequence>
<organism evidence="1 2">
    <name type="scientific">Actinoallomurus oryzae</name>
    <dbReference type="NCBI Taxonomy" id="502180"/>
    <lineage>
        <taxon>Bacteria</taxon>
        <taxon>Bacillati</taxon>
        <taxon>Actinomycetota</taxon>
        <taxon>Actinomycetes</taxon>
        <taxon>Streptosporangiales</taxon>
        <taxon>Thermomonosporaceae</taxon>
        <taxon>Actinoallomurus</taxon>
    </lineage>
</organism>